<evidence type="ECO:0000313" key="2">
    <source>
        <dbReference type="Proteomes" id="UP000054630"/>
    </source>
</evidence>
<dbReference type="Proteomes" id="UP000054630">
    <property type="component" value="Unassembled WGS sequence"/>
</dbReference>
<sequence>MYRSLTNCNSGGFLSSNYSIRKFGHSSVDDFVLLVVMDEVCGTIDRKANLTNLFDTIIFVIKSQLTVSDNDGYVHAVRIACNSMETVSSPHILSIYLSLFFIYLNLNCGNDDDDGGGGGGGSGGGTDGISTFIAHWSADEILYST</sequence>
<comment type="caution">
    <text evidence="1">The sequence shown here is derived from an EMBL/GenBank/DDBJ whole genome shotgun (WGS) entry which is preliminary data.</text>
</comment>
<dbReference type="AlphaFoldDB" id="A0A0V0S9S8"/>
<proteinExistence type="predicted"/>
<gene>
    <name evidence="1" type="ORF">T07_7107</name>
</gene>
<keyword evidence="2" id="KW-1185">Reference proteome</keyword>
<protein>
    <submittedName>
        <fullName evidence="1">Uncharacterized protein</fullName>
    </submittedName>
</protein>
<accession>A0A0V0S9S8</accession>
<dbReference type="EMBL" id="JYDL01000024">
    <property type="protein sequence ID" value="KRX23472.1"/>
    <property type="molecule type" value="Genomic_DNA"/>
</dbReference>
<name>A0A0V0S9S8_9BILA</name>
<evidence type="ECO:0000313" key="1">
    <source>
        <dbReference type="EMBL" id="KRX23472.1"/>
    </source>
</evidence>
<organism evidence="1 2">
    <name type="scientific">Trichinella nelsoni</name>
    <dbReference type="NCBI Taxonomy" id="6336"/>
    <lineage>
        <taxon>Eukaryota</taxon>
        <taxon>Metazoa</taxon>
        <taxon>Ecdysozoa</taxon>
        <taxon>Nematoda</taxon>
        <taxon>Enoplea</taxon>
        <taxon>Dorylaimia</taxon>
        <taxon>Trichinellida</taxon>
        <taxon>Trichinellidae</taxon>
        <taxon>Trichinella</taxon>
    </lineage>
</organism>
<reference evidence="1 2" key="1">
    <citation type="submission" date="2015-01" db="EMBL/GenBank/DDBJ databases">
        <title>Evolution of Trichinella species and genotypes.</title>
        <authorList>
            <person name="Korhonen P.K."/>
            <person name="Edoardo P."/>
            <person name="Giuseppe L.R."/>
            <person name="Gasser R.B."/>
        </authorList>
    </citation>
    <scope>NUCLEOTIDE SEQUENCE [LARGE SCALE GENOMIC DNA]</scope>
    <source>
        <strain evidence="1">ISS37</strain>
    </source>
</reference>
<dbReference type="OrthoDB" id="5920685at2759"/>